<dbReference type="Gene3D" id="3.40.50.360">
    <property type="match status" value="1"/>
</dbReference>
<keyword evidence="1" id="KW-0285">Flavoprotein</keyword>
<reference evidence="5 6" key="1">
    <citation type="journal article" date="2020" name="ISME J.">
        <title>Comparative genomics reveals insights into cyanobacterial evolution and habitat adaptation.</title>
        <authorList>
            <person name="Chen M.Y."/>
            <person name="Teng W.K."/>
            <person name="Zhao L."/>
            <person name="Hu C.X."/>
            <person name="Zhou Y.K."/>
            <person name="Han B.P."/>
            <person name="Song L.R."/>
            <person name="Shu W.S."/>
        </authorList>
    </citation>
    <scope>NUCLEOTIDE SEQUENCE [LARGE SCALE GENOMIC DNA]</scope>
    <source>
        <strain evidence="5 6">FACHB-3921</strain>
    </source>
</reference>
<comment type="caution">
    <text evidence="5">The sequence shown here is derived from an EMBL/GenBank/DDBJ whole genome shotgun (WGS) entry which is preliminary data.</text>
</comment>
<dbReference type="InterPro" id="IPR008254">
    <property type="entry name" value="Flavodoxin/NO_synth"/>
</dbReference>
<dbReference type="InterPro" id="IPR005025">
    <property type="entry name" value="FMN_Rdtase-like_dom"/>
</dbReference>
<sequence length="188" mass="20276">MARILAIAGSPSHPSRTYGILEHTAKLLQEEGLHVDILSVRDLPAEDLVFGKYDSPALEQPKDLLAKADGVIIATPIYKAAYTGVLKAFLDLLPQKSLTGKVVLPIATGGTIAHLLSVEYALKPILGELGARHILATVYAVDKQIERQTDGSVQLDAEIDQRLKEVLEDLVKSVKHSAIATQELVNAN</sequence>
<name>A0ABR8BJM5_9NOSO</name>
<dbReference type="InterPro" id="IPR020048">
    <property type="entry name" value="NADPH-dep_FMN_reduc_SsuE"/>
</dbReference>
<evidence type="ECO:0000313" key="5">
    <source>
        <dbReference type="EMBL" id="MBD2253899.1"/>
    </source>
</evidence>
<dbReference type="InterPro" id="IPR051814">
    <property type="entry name" value="NAD(P)H-dep_FMN_reductase"/>
</dbReference>
<keyword evidence="3 5" id="KW-0560">Oxidoreductase</keyword>
<dbReference type="Pfam" id="PF03358">
    <property type="entry name" value="FMN_red"/>
    <property type="match status" value="1"/>
</dbReference>
<dbReference type="PANTHER" id="PTHR43408:SF1">
    <property type="entry name" value="FMN REDUCTASE (NADPH)"/>
    <property type="match status" value="1"/>
</dbReference>
<evidence type="ECO:0000313" key="6">
    <source>
        <dbReference type="Proteomes" id="UP000621307"/>
    </source>
</evidence>
<protein>
    <submittedName>
        <fullName evidence="5">NADPH-dependent FMN reductase</fullName>
        <ecNumber evidence="5">1.5.1.38</ecNumber>
    </submittedName>
</protein>
<dbReference type="Proteomes" id="UP000621307">
    <property type="component" value="Unassembled WGS sequence"/>
</dbReference>
<evidence type="ECO:0000256" key="1">
    <source>
        <dbReference type="ARBA" id="ARBA00022630"/>
    </source>
</evidence>
<organism evidence="5 6">
    <name type="scientific">Nostoc parmelioides FACHB-3921</name>
    <dbReference type="NCBI Taxonomy" id="2692909"/>
    <lineage>
        <taxon>Bacteria</taxon>
        <taxon>Bacillati</taxon>
        <taxon>Cyanobacteriota</taxon>
        <taxon>Cyanophyceae</taxon>
        <taxon>Nostocales</taxon>
        <taxon>Nostocaceae</taxon>
        <taxon>Nostoc</taxon>
    </lineage>
</organism>
<evidence type="ECO:0000256" key="2">
    <source>
        <dbReference type="ARBA" id="ARBA00022643"/>
    </source>
</evidence>
<evidence type="ECO:0000259" key="4">
    <source>
        <dbReference type="PROSITE" id="PS50902"/>
    </source>
</evidence>
<dbReference type="EC" id="1.5.1.38" evidence="5"/>
<dbReference type="EMBL" id="JACJQL010000039">
    <property type="protein sequence ID" value="MBD2253899.1"/>
    <property type="molecule type" value="Genomic_DNA"/>
</dbReference>
<gene>
    <name evidence="5" type="primary">ssuE</name>
    <name evidence="5" type="ORF">H6G14_21735</name>
</gene>
<dbReference type="RefSeq" id="WP_190569585.1">
    <property type="nucleotide sequence ID" value="NZ_JACJQL010000039.1"/>
</dbReference>
<dbReference type="PROSITE" id="PS50902">
    <property type="entry name" value="FLAVODOXIN_LIKE"/>
    <property type="match status" value="1"/>
</dbReference>
<dbReference type="GO" id="GO:0052873">
    <property type="term" value="F:FMN reductase (NADPH) activity"/>
    <property type="evidence" value="ECO:0007669"/>
    <property type="project" value="UniProtKB-EC"/>
</dbReference>
<evidence type="ECO:0000256" key="3">
    <source>
        <dbReference type="ARBA" id="ARBA00023002"/>
    </source>
</evidence>
<dbReference type="SUPFAM" id="SSF52218">
    <property type="entry name" value="Flavoproteins"/>
    <property type="match status" value="1"/>
</dbReference>
<accession>A0ABR8BJM5</accession>
<dbReference type="InterPro" id="IPR029039">
    <property type="entry name" value="Flavoprotein-like_sf"/>
</dbReference>
<feature type="domain" description="Flavodoxin-like" evidence="4">
    <location>
        <begin position="6"/>
        <end position="167"/>
    </location>
</feature>
<keyword evidence="2" id="KW-0288">FMN</keyword>
<keyword evidence="6" id="KW-1185">Reference proteome</keyword>
<dbReference type="NCBIfam" id="TIGR03567">
    <property type="entry name" value="FMN_reduc_SsuE"/>
    <property type="match status" value="1"/>
</dbReference>
<dbReference type="PANTHER" id="PTHR43408">
    <property type="entry name" value="FMN REDUCTASE (NADPH)"/>
    <property type="match status" value="1"/>
</dbReference>
<proteinExistence type="predicted"/>